<gene>
    <name evidence="2" type="ORF">BG006_001837</name>
</gene>
<feature type="transmembrane region" description="Helical" evidence="1">
    <location>
        <begin position="84"/>
        <end position="102"/>
    </location>
</feature>
<protein>
    <recommendedName>
        <fullName evidence="4">Transmembrane protein 135 N-terminal domain-containing protein</fullName>
    </recommendedName>
</protein>
<keyword evidence="1" id="KW-0472">Membrane</keyword>
<accession>A0A9P5SR06</accession>
<keyword evidence="1" id="KW-0812">Transmembrane</keyword>
<dbReference type="PANTHER" id="PTHR12459">
    <property type="entry name" value="TRANSMEMBRANE PROTEIN 135-RELATED"/>
    <property type="match status" value="1"/>
</dbReference>
<dbReference type="EMBL" id="JAAAUY010000139">
    <property type="protein sequence ID" value="KAF9334601.1"/>
    <property type="molecule type" value="Genomic_DNA"/>
</dbReference>
<evidence type="ECO:0008006" key="4">
    <source>
        <dbReference type="Google" id="ProtNLM"/>
    </source>
</evidence>
<evidence type="ECO:0000313" key="3">
    <source>
        <dbReference type="Proteomes" id="UP000696485"/>
    </source>
</evidence>
<keyword evidence="1" id="KW-1133">Transmembrane helix</keyword>
<proteinExistence type="predicted"/>
<comment type="caution">
    <text evidence="2">The sequence shown here is derived from an EMBL/GenBank/DDBJ whole genome shotgun (WGS) entry which is preliminary data.</text>
</comment>
<evidence type="ECO:0000313" key="2">
    <source>
        <dbReference type="EMBL" id="KAF9334601.1"/>
    </source>
</evidence>
<name>A0A9P5SR06_9FUNG</name>
<feature type="transmembrane region" description="Helical" evidence="1">
    <location>
        <begin position="122"/>
        <end position="145"/>
    </location>
</feature>
<reference evidence="2" key="1">
    <citation type="journal article" date="2020" name="Fungal Divers.">
        <title>Resolving the Mortierellaceae phylogeny through synthesis of multi-gene phylogenetics and phylogenomics.</title>
        <authorList>
            <person name="Vandepol N."/>
            <person name="Liber J."/>
            <person name="Desiro A."/>
            <person name="Na H."/>
            <person name="Kennedy M."/>
            <person name="Barry K."/>
            <person name="Grigoriev I.V."/>
            <person name="Miller A.N."/>
            <person name="O'Donnell K."/>
            <person name="Stajich J.E."/>
            <person name="Bonito G."/>
        </authorList>
    </citation>
    <scope>NUCLEOTIDE SEQUENCE</scope>
    <source>
        <strain evidence="2">NVP1</strain>
    </source>
</reference>
<sequence length="537" mass="60508">MDMDNAWENFLEAIAALLSKALTDKETEKVIAGFSNFQQRLQRLSSHNLQRLNLEITQSNKRVSRCKHEGKTCSQNVTRGFLKTWMIAYLVKYAIGVLPALLKGKVFKNPSILRKGGGSDTVGFAFFLSSFLSAYKLVLCTMRYYRPDHEGDRLNAFVAGSVAGLTLFLDKNKSRRTALTLYLFTRSIQFGSSYAMKKWAEHRNAKRTNQRLALRDAVDDEALSLSSDTKKTQALVTKSGWDDILAKCMSASAATALMSLTASVNLYACVIEPDAMPKSYYTFIMQHSGLPQKFGPMFDPLVTTFRSQFELLKKSTGGFENIGIPKGVSSRDFIAENISPNIATVFPADVHHDYQCCALLHPLYPCHRHAVDTLTGEFGRAVKMYGTLNAIVTLVFQHKRIVSDPKESAYRYFKSTVRSCVFLAVYVLAAFYMPCWLRRITQRESNWNYLLNGIVSGLAVLIEAPGRQMELALYCLPRALETTWRLMLKRGLVRNIKNGDIALFSASMGVMMTLYQNDPSVINKHYLTVFTRVFGRN</sequence>
<evidence type="ECO:0000256" key="1">
    <source>
        <dbReference type="SAM" id="Phobius"/>
    </source>
</evidence>
<dbReference type="InterPro" id="IPR026749">
    <property type="entry name" value="Tmem135"/>
</dbReference>
<organism evidence="2 3">
    <name type="scientific">Podila minutissima</name>
    <dbReference type="NCBI Taxonomy" id="64525"/>
    <lineage>
        <taxon>Eukaryota</taxon>
        <taxon>Fungi</taxon>
        <taxon>Fungi incertae sedis</taxon>
        <taxon>Mucoromycota</taxon>
        <taxon>Mortierellomycotina</taxon>
        <taxon>Mortierellomycetes</taxon>
        <taxon>Mortierellales</taxon>
        <taxon>Mortierellaceae</taxon>
        <taxon>Podila</taxon>
    </lineage>
</organism>
<keyword evidence="3" id="KW-1185">Reference proteome</keyword>
<dbReference type="PANTHER" id="PTHR12459:SF15">
    <property type="entry name" value="TRANSMEMBRANE PROTEIN 135"/>
    <property type="match status" value="1"/>
</dbReference>
<feature type="transmembrane region" description="Helical" evidence="1">
    <location>
        <begin position="416"/>
        <end position="434"/>
    </location>
</feature>
<dbReference type="AlphaFoldDB" id="A0A9P5SR06"/>
<dbReference type="Proteomes" id="UP000696485">
    <property type="component" value="Unassembled WGS sequence"/>
</dbReference>